<dbReference type="EMBL" id="JAAXOS010000005">
    <property type="protein sequence ID" value="NKY26866.1"/>
    <property type="molecule type" value="Genomic_DNA"/>
</dbReference>
<feature type="compositionally biased region" description="Basic and acidic residues" evidence="1">
    <location>
        <begin position="1"/>
        <end position="15"/>
    </location>
</feature>
<keyword evidence="2" id="KW-1133">Transmembrane helix</keyword>
<dbReference type="Proteomes" id="UP000540698">
    <property type="component" value="Unassembled WGS sequence"/>
</dbReference>
<feature type="compositionally biased region" description="Basic and acidic residues" evidence="1">
    <location>
        <begin position="59"/>
        <end position="73"/>
    </location>
</feature>
<dbReference type="AlphaFoldDB" id="A0A7X6L2X8"/>
<accession>A0A7X6L2X8</accession>
<organism evidence="3 4">
    <name type="scientific">Nocardia gamkensis</name>
    <dbReference type="NCBI Taxonomy" id="352869"/>
    <lineage>
        <taxon>Bacteria</taxon>
        <taxon>Bacillati</taxon>
        <taxon>Actinomycetota</taxon>
        <taxon>Actinomycetes</taxon>
        <taxon>Mycobacteriales</taxon>
        <taxon>Nocardiaceae</taxon>
        <taxon>Nocardia</taxon>
    </lineage>
</organism>
<feature type="compositionally biased region" description="Low complexity" evidence="1">
    <location>
        <begin position="124"/>
        <end position="133"/>
    </location>
</feature>
<proteinExistence type="predicted"/>
<feature type="region of interest" description="Disordered" evidence="1">
    <location>
        <begin position="1"/>
        <end position="209"/>
    </location>
</feature>
<reference evidence="3 4" key="1">
    <citation type="submission" date="2020-04" db="EMBL/GenBank/DDBJ databases">
        <title>MicrobeNet Type strains.</title>
        <authorList>
            <person name="Nicholson A.C."/>
        </authorList>
    </citation>
    <scope>NUCLEOTIDE SEQUENCE [LARGE SCALE GENOMIC DNA]</scope>
    <source>
        <strain evidence="3 4">DSM 44956</strain>
    </source>
</reference>
<feature type="compositionally biased region" description="Low complexity" evidence="1">
    <location>
        <begin position="74"/>
        <end position="101"/>
    </location>
</feature>
<evidence type="ECO:0000313" key="4">
    <source>
        <dbReference type="Proteomes" id="UP000540698"/>
    </source>
</evidence>
<evidence type="ECO:0000313" key="3">
    <source>
        <dbReference type="EMBL" id="NKY26866.1"/>
    </source>
</evidence>
<sequence length="241" mass="23897">MTDRNSADKGTDDVRGAGGVPAETGQPSKGAAVRGGVSGADRDAEPGAAQRPANTSGESRGDVAEVRKAESDTRSAAAAAGGETESVSSAQVSEGASAQAGGTAGAGGKTESVSSAQISEDVPATAGAAGATGKPETVASTQAPEGAGTTENADPEAVRHSAAEGSPKETPIYESVRRAAERAEQVQADAATAAERGAAGIPGPVSRPGRTLLEMLRDKPILAAIPASTLAFILWRAFHRR</sequence>
<feature type="compositionally biased region" description="Low complexity" evidence="1">
    <location>
        <begin position="185"/>
        <end position="199"/>
    </location>
</feature>
<protein>
    <submittedName>
        <fullName evidence="3">Uncharacterized protein</fullName>
    </submittedName>
</protein>
<evidence type="ECO:0000256" key="1">
    <source>
        <dbReference type="SAM" id="MobiDB-lite"/>
    </source>
</evidence>
<gene>
    <name evidence="3" type="ORF">HGB38_11615</name>
</gene>
<feature type="compositionally biased region" description="Basic and acidic residues" evidence="1">
    <location>
        <begin position="175"/>
        <end position="184"/>
    </location>
</feature>
<evidence type="ECO:0000256" key="2">
    <source>
        <dbReference type="SAM" id="Phobius"/>
    </source>
</evidence>
<name>A0A7X6L2X8_9NOCA</name>
<keyword evidence="2" id="KW-0472">Membrane</keyword>
<feature type="transmembrane region" description="Helical" evidence="2">
    <location>
        <begin position="220"/>
        <end position="238"/>
    </location>
</feature>
<keyword evidence="4" id="KW-1185">Reference proteome</keyword>
<dbReference type="RefSeq" id="WP_062976659.1">
    <property type="nucleotide sequence ID" value="NZ_JAAXOS010000005.1"/>
</dbReference>
<keyword evidence="2" id="KW-0812">Transmembrane</keyword>
<comment type="caution">
    <text evidence="3">The sequence shown here is derived from an EMBL/GenBank/DDBJ whole genome shotgun (WGS) entry which is preliminary data.</text>
</comment>